<accession>A0A4Y7QH31</accession>
<organism evidence="4 5">
    <name type="scientific">Rickenella mellea</name>
    <dbReference type="NCBI Taxonomy" id="50990"/>
    <lineage>
        <taxon>Eukaryota</taxon>
        <taxon>Fungi</taxon>
        <taxon>Dikarya</taxon>
        <taxon>Basidiomycota</taxon>
        <taxon>Agaricomycotina</taxon>
        <taxon>Agaricomycetes</taxon>
        <taxon>Hymenochaetales</taxon>
        <taxon>Rickenellaceae</taxon>
        <taxon>Rickenella</taxon>
    </lineage>
</organism>
<dbReference type="EMBL" id="ML170162">
    <property type="protein sequence ID" value="TDL26149.1"/>
    <property type="molecule type" value="Genomic_DNA"/>
</dbReference>
<keyword evidence="1" id="KW-0560">Oxidoreductase</keyword>
<dbReference type="VEuPathDB" id="FungiDB:BD410DRAFT_884700"/>
<dbReference type="SUPFAM" id="SSF56796">
    <property type="entry name" value="Dehydroquinate synthase-like"/>
    <property type="match status" value="1"/>
</dbReference>
<evidence type="ECO:0000259" key="3">
    <source>
        <dbReference type="Pfam" id="PF25137"/>
    </source>
</evidence>
<dbReference type="Pfam" id="PF00465">
    <property type="entry name" value="Fe-ADH"/>
    <property type="match status" value="1"/>
</dbReference>
<dbReference type="CDD" id="cd08192">
    <property type="entry name" value="MAR-like"/>
    <property type="match status" value="1"/>
</dbReference>
<reference evidence="4 5" key="1">
    <citation type="submission" date="2018-06" db="EMBL/GenBank/DDBJ databases">
        <title>A transcriptomic atlas of mushroom development highlights an independent origin of complex multicellularity.</title>
        <authorList>
            <consortium name="DOE Joint Genome Institute"/>
            <person name="Krizsan K."/>
            <person name="Almasi E."/>
            <person name="Merenyi Z."/>
            <person name="Sahu N."/>
            <person name="Viragh M."/>
            <person name="Koszo T."/>
            <person name="Mondo S."/>
            <person name="Kiss B."/>
            <person name="Balint B."/>
            <person name="Kues U."/>
            <person name="Barry K."/>
            <person name="Hegedus J.C."/>
            <person name="Henrissat B."/>
            <person name="Johnson J."/>
            <person name="Lipzen A."/>
            <person name="Ohm R."/>
            <person name="Nagy I."/>
            <person name="Pangilinan J."/>
            <person name="Yan J."/>
            <person name="Xiong Y."/>
            <person name="Grigoriev I.V."/>
            <person name="Hibbett D.S."/>
            <person name="Nagy L.G."/>
        </authorList>
    </citation>
    <scope>NUCLEOTIDE SEQUENCE [LARGE SCALE GENOMIC DNA]</scope>
    <source>
        <strain evidence="4 5">SZMC22713</strain>
    </source>
</reference>
<dbReference type="InterPro" id="IPR039697">
    <property type="entry name" value="Alcohol_dehydrogenase_Fe"/>
</dbReference>
<dbReference type="PANTHER" id="PTHR11496:SF97">
    <property type="entry name" value="ALCOHOL DEHYDROGENASE IRON-TYPE_GLYCEROL DEHYDROGENASE GLDA DOMAIN-CONTAINING PROTEIN"/>
    <property type="match status" value="1"/>
</dbReference>
<dbReference type="GO" id="GO:0005739">
    <property type="term" value="C:mitochondrion"/>
    <property type="evidence" value="ECO:0007669"/>
    <property type="project" value="TreeGrafter"/>
</dbReference>
<dbReference type="OrthoDB" id="3360544at2759"/>
<dbReference type="InterPro" id="IPR001670">
    <property type="entry name" value="ADH_Fe/GldA"/>
</dbReference>
<dbReference type="Gene3D" id="1.20.1090.10">
    <property type="entry name" value="Dehydroquinate synthase-like - alpha domain"/>
    <property type="match status" value="1"/>
</dbReference>
<dbReference type="PANTHER" id="PTHR11496">
    <property type="entry name" value="ALCOHOL DEHYDROGENASE"/>
    <property type="match status" value="1"/>
</dbReference>
<evidence type="ECO:0000256" key="1">
    <source>
        <dbReference type="ARBA" id="ARBA00023002"/>
    </source>
</evidence>
<dbReference type="PROSITE" id="PS00060">
    <property type="entry name" value="ADH_IRON_2"/>
    <property type="match status" value="1"/>
</dbReference>
<dbReference type="AlphaFoldDB" id="A0A4Y7QH31"/>
<dbReference type="Proteomes" id="UP000294933">
    <property type="component" value="Unassembled WGS sequence"/>
</dbReference>
<sequence length="388" mass="41160">MSTPSPSIEGFYAYNETLKAVYYGPGSVKTALPKLLEKLGVKKAFIVTGKTLKNKTSVVQSVEDVLKQHNTYTTTFADIGEHAPIAGIKSGLSALKESGADVLVSVGGGSPIDGAKAMIYHLQKETNGPFLKHIAVPTVLSAAEFSVSFIAGLTNEKGEKTGVSTPELAPAGIILDAELTLATPEKLWLSTGIRALDHAVESLYRAGAPRPIKVLCLASIASLFKYLPESKADPKNVEVRQRLQIAAWMSLWPLQLDTYSPLGLSHVLGYRLGAKYGVPHGITSCLTLASVVALQAEVASAEDKEVLADALWHIKVPSTGSVDGDVLKLSEEIASLVTKLGLRTDLAAFNIPRSDVPKIAELTVGSTSNALYPKVVQLLDGLYGSSKL</sequence>
<dbReference type="Pfam" id="PF25137">
    <property type="entry name" value="ADH_Fe_C"/>
    <property type="match status" value="1"/>
</dbReference>
<evidence type="ECO:0000313" key="4">
    <source>
        <dbReference type="EMBL" id="TDL26149.1"/>
    </source>
</evidence>
<dbReference type="InterPro" id="IPR056798">
    <property type="entry name" value="ADH_Fe_C"/>
</dbReference>
<evidence type="ECO:0000313" key="5">
    <source>
        <dbReference type="Proteomes" id="UP000294933"/>
    </source>
</evidence>
<keyword evidence="5" id="KW-1185">Reference proteome</keyword>
<evidence type="ECO:0000259" key="2">
    <source>
        <dbReference type="Pfam" id="PF00465"/>
    </source>
</evidence>
<protein>
    <submittedName>
        <fullName evidence="4">Alcohol dehydrogenase IV</fullName>
    </submittedName>
</protein>
<feature type="domain" description="Fe-containing alcohol dehydrogenase-like C-terminal" evidence="3">
    <location>
        <begin position="190"/>
        <end position="364"/>
    </location>
</feature>
<dbReference type="InterPro" id="IPR018211">
    <property type="entry name" value="ADH_Fe_CS"/>
</dbReference>
<dbReference type="GO" id="GO:0046872">
    <property type="term" value="F:metal ion binding"/>
    <property type="evidence" value="ECO:0007669"/>
    <property type="project" value="InterPro"/>
</dbReference>
<dbReference type="GO" id="GO:0004022">
    <property type="term" value="F:alcohol dehydrogenase (NAD+) activity"/>
    <property type="evidence" value="ECO:0007669"/>
    <property type="project" value="TreeGrafter"/>
</dbReference>
<name>A0A4Y7QH31_9AGAM</name>
<feature type="domain" description="Alcohol dehydrogenase iron-type/glycerol dehydrogenase GldA" evidence="2">
    <location>
        <begin position="21"/>
        <end position="176"/>
    </location>
</feature>
<dbReference type="STRING" id="50990.A0A4Y7QH31"/>
<dbReference type="Gene3D" id="3.40.50.1970">
    <property type="match status" value="1"/>
</dbReference>
<gene>
    <name evidence="4" type="ORF">BD410DRAFT_884700</name>
</gene>
<proteinExistence type="predicted"/>